<evidence type="ECO:0000259" key="2">
    <source>
        <dbReference type="Pfam" id="PF13649"/>
    </source>
</evidence>
<proteinExistence type="predicted"/>
<organism evidence="3 4">
    <name type="scientific">Aeribacillus pallidus</name>
    <dbReference type="NCBI Taxonomy" id="33936"/>
    <lineage>
        <taxon>Bacteria</taxon>
        <taxon>Bacillati</taxon>
        <taxon>Bacillota</taxon>
        <taxon>Bacilli</taxon>
        <taxon>Bacillales</taxon>
        <taxon>Bacillaceae</taxon>
        <taxon>Aeribacillus</taxon>
    </lineage>
</organism>
<dbReference type="Proteomes" id="UP000076476">
    <property type="component" value="Unassembled WGS sequence"/>
</dbReference>
<keyword evidence="4" id="KW-1185">Reference proteome</keyword>
<protein>
    <submittedName>
        <fullName evidence="3">Methyltransferase type 11</fullName>
    </submittedName>
</protein>
<keyword evidence="1" id="KW-1133">Transmembrane helix</keyword>
<dbReference type="STRING" id="33936.AZI98_11060"/>
<evidence type="ECO:0000313" key="4">
    <source>
        <dbReference type="Proteomes" id="UP000076476"/>
    </source>
</evidence>
<dbReference type="RefSeq" id="WP_063388348.1">
    <property type="nucleotide sequence ID" value="NZ_LWBR01000031.1"/>
</dbReference>
<dbReference type="GO" id="GO:0008168">
    <property type="term" value="F:methyltransferase activity"/>
    <property type="evidence" value="ECO:0007669"/>
    <property type="project" value="UniProtKB-KW"/>
</dbReference>
<dbReference type="OrthoDB" id="43862at2"/>
<dbReference type="EMBL" id="LWBR01000031">
    <property type="protein sequence ID" value="KZN96003.1"/>
    <property type="molecule type" value="Genomic_DNA"/>
</dbReference>
<dbReference type="SUPFAM" id="SSF53335">
    <property type="entry name" value="S-adenosyl-L-methionine-dependent methyltransferases"/>
    <property type="match status" value="1"/>
</dbReference>
<dbReference type="PANTHER" id="PTHR45277:SF1">
    <property type="entry name" value="EXPRESSED PROTEIN"/>
    <property type="match status" value="1"/>
</dbReference>
<dbReference type="CDD" id="cd02440">
    <property type="entry name" value="AdoMet_MTases"/>
    <property type="match status" value="1"/>
</dbReference>
<dbReference type="Pfam" id="PF13649">
    <property type="entry name" value="Methyltransf_25"/>
    <property type="match status" value="1"/>
</dbReference>
<feature type="domain" description="Methyltransferase" evidence="2">
    <location>
        <begin position="94"/>
        <end position="197"/>
    </location>
</feature>
<feature type="transmembrane region" description="Helical" evidence="1">
    <location>
        <begin position="20"/>
        <end position="38"/>
    </location>
</feature>
<comment type="caution">
    <text evidence="3">The sequence shown here is derived from an EMBL/GenBank/DDBJ whole genome shotgun (WGS) entry which is preliminary data.</text>
</comment>
<dbReference type="PANTHER" id="PTHR45277">
    <property type="entry name" value="EXPRESSED PROTEIN"/>
    <property type="match status" value="1"/>
</dbReference>
<dbReference type="InterPro" id="IPR029063">
    <property type="entry name" value="SAM-dependent_MTases_sf"/>
</dbReference>
<gene>
    <name evidence="3" type="ORF">AZI98_11060</name>
</gene>
<sequence length="260" mass="29689">MADNLKTNARYQTWIRMNKLLIFLLFSLLFILLTFLPINLYLRVLSGIIALPLIYITFILSYSYYQFAAFGGNYQSKIHDLIVAKVNWDGRGKILDIGTGSGSLIIKLAKAFPESLLTGIDYWGDDWEYSKDQCQRNAEIEGVSDRINFLKASATKLPFKNDEFDIIVSCLTFHEVKDERNKTEVMKEALRVLKPGGGFVFLDLFMDEKIFGDEKELLNSLKKHGVSELKSYKLAKVMKLPKLLLNKKVLGNAMILIGRK</sequence>
<accession>A0A165XGH2</accession>
<dbReference type="InterPro" id="IPR041698">
    <property type="entry name" value="Methyltransf_25"/>
</dbReference>
<evidence type="ECO:0000313" key="3">
    <source>
        <dbReference type="EMBL" id="KZN96003.1"/>
    </source>
</evidence>
<keyword evidence="3" id="KW-0489">Methyltransferase</keyword>
<keyword evidence="1" id="KW-0812">Transmembrane</keyword>
<dbReference type="AlphaFoldDB" id="A0A165XGH2"/>
<feature type="transmembrane region" description="Helical" evidence="1">
    <location>
        <begin position="44"/>
        <end position="65"/>
    </location>
</feature>
<dbReference type="GO" id="GO:0032259">
    <property type="term" value="P:methylation"/>
    <property type="evidence" value="ECO:0007669"/>
    <property type="project" value="UniProtKB-KW"/>
</dbReference>
<reference evidence="3 4" key="1">
    <citation type="submission" date="2016-04" db="EMBL/GenBank/DDBJ databases">
        <title>Draft genome sequence of Aeribacillus pallidus 8m3 from petroleum reservoir.</title>
        <authorList>
            <person name="Poltaraus A.B."/>
            <person name="Nazina T.N."/>
            <person name="Tourova T.P."/>
            <person name="Malakho S.M."/>
            <person name="Korshunova A.V."/>
            <person name="Sokolova D.S."/>
        </authorList>
    </citation>
    <scope>NUCLEOTIDE SEQUENCE [LARGE SCALE GENOMIC DNA]</scope>
    <source>
        <strain evidence="3 4">8m3</strain>
    </source>
</reference>
<evidence type="ECO:0000256" key="1">
    <source>
        <dbReference type="SAM" id="Phobius"/>
    </source>
</evidence>
<name>A0A165XGH2_9BACI</name>
<keyword evidence="1" id="KW-0472">Membrane</keyword>
<dbReference type="Gene3D" id="3.40.50.150">
    <property type="entry name" value="Vaccinia Virus protein VP39"/>
    <property type="match status" value="1"/>
</dbReference>
<keyword evidence="3" id="KW-0808">Transferase</keyword>